<evidence type="ECO:0000313" key="2">
    <source>
        <dbReference type="Proteomes" id="UP000323426"/>
    </source>
</evidence>
<evidence type="ECO:0000313" key="1">
    <source>
        <dbReference type="EMBL" id="KAA5543531.1"/>
    </source>
</evidence>
<dbReference type="Proteomes" id="UP000323426">
    <property type="component" value="Unassembled WGS sequence"/>
</dbReference>
<dbReference type="RefSeq" id="WP_150089945.1">
    <property type="nucleotide sequence ID" value="NZ_VWSF01000013.1"/>
</dbReference>
<gene>
    <name evidence="1" type="ORF">F0145_16575</name>
</gene>
<reference evidence="1 2" key="1">
    <citation type="submission" date="2019-09" db="EMBL/GenBank/DDBJ databases">
        <title>Genome sequence and assembly of Adhaeribacter sp.</title>
        <authorList>
            <person name="Chhetri G."/>
        </authorList>
    </citation>
    <scope>NUCLEOTIDE SEQUENCE [LARGE SCALE GENOMIC DNA]</scope>
    <source>
        <strain evidence="1 2">DK36</strain>
    </source>
</reference>
<name>A0A5M6D7M8_9BACT</name>
<comment type="caution">
    <text evidence="1">The sequence shown here is derived from an EMBL/GenBank/DDBJ whole genome shotgun (WGS) entry which is preliminary data.</text>
</comment>
<dbReference type="EMBL" id="VWSF01000013">
    <property type="protein sequence ID" value="KAA5543531.1"/>
    <property type="molecule type" value="Genomic_DNA"/>
</dbReference>
<organism evidence="1 2">
    <name type="scientific">Adhaeribacter rhizoryzae</name>
    <dbReference type="NCBI Taxonomy" id="2607907"/>
    <lineage>
        <taxon>Bacteria</taxon>
        <taxon>Pseudomonadati</taxon>
        <taxon>Bacteroidota</taxon>
        <taxon>Cytophagia</taxon>
        <taxon>Cytophagales</taxon>
        <taxon>Hymenobacteraceae</taxon>
        <taxon>Adhaeribacter</taxon>
    </lineage>
</organism>
<dbReference type="Pfam" id="PF11927">
    <property type="entry name" value="HODM_asu-like"/>
    <property type="match status" value="1"/>
</dbReference>
<sequence length="319" mass="36267">MSAKLGTEPNHIKYLPFLNGNYSTAPGLQITQNAKHAADRLIFQLDNSYADYLANKKQCRTENLAKYYVEKNLPIATAVAANKCLVAQLIKEYPTEFSLTAAPTAYCLKNNLTGEEIIWHADWLQTTENDYKSLFDALCCQVPEDVVICQLTPKQDWLAAIHLCAPNHWAAHDKIGKSFNVVHGNIPGMEKINQHYFKMLELLVQKGPFTRFAWGLTTDKRLNHHPEPPLGFDPILWQGRQIQPDTPQIYVRVERQSTIGLPAVNAFIFTIRTYFYEVNTLQQYEKAALWAAIESMSTASLQYKGLHGQKEALKQWLAL</sequence>
<proteinExistence type="predicted"/>
<protein>
    <submittedName>
        <fullName evidence="1">DUF3445 domain-containing protein</fullName>
    </submittedName>
</protein>
<keyword evidence="2" id="KW-1185">Reference proteome</keyword>
<accession>A0A5M6D7M8</accession>
<dbReference type="InterPro" id="IPR021848">
    <property type="entry name" value="HODM_asu-like"/>
</dbReference>
<dbReference type="AlphaFoldDB" id="A0A5M6D7M8"/>